<dbReference type="HOGENOM" id="CLU_916017_0_0_1"/>
<dbReference type="Proteomes" id="UP000014760">
    <property type="component" value="Unassembled WGS sequence"/>
</dbReference>
<keyword evidence="3" id="KW-1185">Reference proteome</keyword>
<sequence length="304" mass="35616">MAEAANFPFVLLEGDACNQFNIELFKPLTEGGILRRTGIKNRGTDTDVITFKGGLCFCQNDTIDASEAIMSRLFHLHCTRDHQIPGQTDYWFRELMAMQTDDLCAWRDIALSNENAILAKFRKEFARLEVDYKSRDSSMRIRIAEFHAMIAAFANCLPIIFGSKYLTNDVLNRLEEFIWTRAVNREKKLRKDHPLVEQFWEYYDYLNDRFRYGSNGSIIQERLNHSLKEEYIAVNLAEFEDFCKQARLEFPKLRELKPLLKTSQVFPYVKTKNVKSKHKDKGRDKTDTSYCWVFLREAKKGKKG</sequence>
<dbReference type="EnsemblMetazoa" id="CapteT205525">
    <property type="protein sequence ID" value="CapteP205525"/>
    <property type="gene ID" value="CapteG205525"/>
</dbReference>
<protein>
    <submittedName>
        <fullName evidence="1 2">Uncharacterized protein</fullName>
    </submittedName>
</protein>
<dbReference type="EMBL" id="KB310139">
    <property type="protein sequence ID" value="ELT92410.1"/>
    <property type="molecule type" value="Genomic_DNA"/>
</dbReference>
<organism evidence="1">
    <name type="scientific">Capitella teleta</name>
    <name type="common">Polychaete worm</name>
    <dbReference type="NCBI Taxonomy" id="283909"/>
    <lineage>
        <taxon>Eukaryota</taxon>
        <taxon>Metazoa</taxon>
        <taxon>Spiralia</taxon>
        <taxon>Lophotrochozoa</taxon>
        <taxon>Annelida</taxon>
        <taxon>Polychaeta</taxon>
        <taxon>Sedentaria</taxon>
        <taxon>Scolecida</taxon>
        <taxon>Capitellidae</taxon>
        <taxon>Capitella</taxon>
    </lineage>
</organism>
<proteinExistence type="predicted"/>
<evidence type="ECO:0000313" key="2">
    <source>
        <dbReference type="EnsemblMetazoa" id="CapteP205525"/>
    </source>
</evidence>
<reference evidence="2" key="3">
    <citation type="submission" date="2015-06" db="UniProtKB">
        <authorList>
            <consortium name="EnsemblMetazoa"/>
        </authorList>
    </citation>
    <scope>IDENTIFICATION</scope>
</reference>
<accession>R7TMV1</accession>
<dbReference type="AlphaFoldDB" id="R7TMV1"/>
<evidence type="ECO:0000313" key="3">
    <source>
        <dbReference type="Proteomes" id="UP000014760"/>
    </source>
</evidence>
<gene>
    <name evidence="1" type="ORF">CAPTEDRAFT_205525</name>
</gene>
<reference evidence="1 3" key="2">
    <citation type="journal article" date="2013" name="Nature">
        <title>Insights into bilaterian evolution from three spiralian genomes.</title>
        <authorList>
            <person name="Simakov O."/>
            <person name="Marletaz F."/>
            <person name="Cho S.J."/>
            <person name="Edsinger-Gonzales E."/>
            <person name="Havlak P."/>
            <person name="Hellsten U."/>
            <person name="Kuo D.H."/>
            <person name="Larsson T."/>
            <person name="Lv J."/>
            <person name="Arendt D."/>
            <person name="Savage R."/>
            <person name="Osoegawa K."/>
            <person name="de Jong P."/>
            <person name="Grimwood J."/>
            <person name="Chapman J.A."/>
            <person name="Shapiro H."/>
            <person name="Aerts A."/>
            <person name="Otillar R.P."/>
            <person name="Terry A.Y."/>
            <person name="Boore J.L."/>
            <person name="Grigoriev I.V."/>
            <person name="Lindberg D.R."/>
            <person name="Seaver E.C."/>
            <person name="Weisblat D.A."/>
            <person name="Putnam N.H."/>
            <person name="Rokhsar D.S."/>
        </authorList>
    </citation>
    <scope>NUCLEOTIDE SEQUENCE</scope>
    <source>
        <strain evidence="1 3">I ESC-2004</strain>
    </source>
</reference>
<name>R7TMV1_CAPTE</name>
<evidence type="ECO:0000313" key="1">
    <source>
        <dbReference type="EMBL" id="ELT92410.1"/>
    </source>
</evidence>
<reference evidence="3" key="1">
    <citation type="submission" date="2012-12" db="EMBL/GenBank/DDBJ databases">
        <authorList>
            <person name="Hellsten U."/>
            <person name="Grimwood J."/>
            <person name="Chapman J.A."/>
            <person name="Shapiro H."/>
            <person name="Aerts A."/>
            <person name="Otillar R.P."/>
            <person name="Terry A.Y."/>
            <person name="Boore J.L."/>
            <person name="Simakov O."/>
            <person name="Marletaz F."/>
            <person name="Cho S.-J."/>
            <person name="Edsinger-Gonzales E."/>
            <person name="Havlak P."/>
            <person name="Kuo D.-H."/>
            <person name="Larsson T."/>
            <person name="Lv J."/>
            <person name="Arendt D."/>
            <person name="Savage R."/>
            <person name="Osoegawa K."/>
            <person name="de Jong P."/>
            <person name="Lindberg D.R."/>
            <person name="Seaver E.C."/>
            <person name="Weisblat D.A."/>
            <person name="Putnam N.H."/>
            <person name="Grigoriev I.V."/>
            <person name="Rokhsar D.S."/>
        </authorList>
    </citation>
    <scope>NUCLEOTIDE SEQUENCE</scope>
    <source>
        <strain evidence="3">I ESC-2004</strain>
    </source>
</reference>
<dbReference type="EMBL" id="AMQN01030498">
    <property type="status" value="NOT_ANNOTATED_CDS"/>
    <property type="molecule type" value="Genomic_DNA"/>
</dbReference>